<feature type="chain" id="PRO_5004208373" description="Agglutinin-like protein N-terminal domain-containing protein" evidence="1">
    <location>
        <begin position="19"/>
        <end position="378"/>
    </location>
</feature>
<dbReference type="InParanoid" id="Q2GRA1"/>
<dbReference type="HOGENOM" id="CLU_731594_0_0_1"/>
<dbReference type="OrthoDB" id="10516230at2759"/>
<evidence type="ECO:0008006" key="4">
    <source>
        <dbReference type="Google" id="ProtNLM"/>
    </source>
</evidence>
<keyword evidence="3" id="KW-1185">Reference proteome</keyword>
<dbReference type="EMBL" id="CH408034">
    <property type="protein sequence ID" value="EAQ85489.1"/>
    <property type="molecule type" value="Genomic_DNA"/>
</dbReference>
<dbReference type="RefSeq" id="XP_001227430.1">
    <property type="nucleotide sequence ID" value="XM_001227429.1"/>
</dbReference>
<reference evidence="3" key="1">
    <citation type="journal article" date="2015" name="Genome Announc.">
        <title>Draft genome sequence of the cellulolytic fungus Chaetomium globosum.</title>
        <authorList>
            <person name="Cuomo C.A."/>
            <person name="Untereiner W.A."/>
            <person name="Ma L.-J."/>
            <person name="Grabherr M."/>
            <person name="Birren B.W."/>
        </authorList>
    </citation>
    <scope>NUCLEOTIDE SEQUENCE [LARGE SCALE GENOMIC DNA]</scope>
    <source>
        <strain evidence="3">ATCC 6205 / CBS 148.51 / DSM 1962 / NBRC 6347 / NRRL 1970</strain>
    </source>
</reference>
<evidence type="ECO:0000313" key="3">
    <source>
        <dbReference type="Proteomes" id="UP000001056"/>
    </source>
</evidence>
<dbReference type="OMA" id="TETAVCM"/>
<accession>Q2GRA1</accession>
<gene>
    <name evidence="2" type="ORF">CHGG_09503</name>
</gene>
<proteinExistence type="predicted"/>
<dbReference type="AlphaFoldDB" id="Q2GRA1"/>
<dbReference type="Proteomes" id="UP000001056">
    <property type="component" value="Unassembled WGS sequence"/>
</dbReference>
<organism evidence="2 3">
    <name type="scientific">Chaetomium globosum (strain ATCC 6205 / CBS 148.51 / DSM 1962 / NBRC 6347 / NRRL 1970)</name>
    <name type="common">Soil fungus</name>
    <dbReference type="NCBI Taxonomy" id="306901"/>
    <lineage>
        <taxon>Eukaryota</taxon>
        <taxon>Fungi</taxon>
        <taxon>Dikarya</taxon>
        <taxon>Ascomycota</taxon>
        <taxon>Pezizomycotina</taxon>
        <taxon>Sordariomycetes</taxon>
        <taxon>Sordariomycetidae</taxon>
        <taxon>Sordariales</taxon>
        <taxon>Chaetomiaceae</taxon>
        <taxon>Chaetomium</taxon>
    </lineage>
</organism>
<dbReference type="GeneID" id="4395759"/>
<name>Q2GRA1_CHAGB</name>
<evidence type="ECO:0000313" key="2">
    <source>
        <dbReference type="EMBL" id="EAQ85489.1"/>
    </source>
</evidence>
<evidence type="ECO:0000256" key="1">
    <source>
        <dbReference type="SAM" id="SignalP"/>
    </source>
</evidence>
<sequence length="378" mass="40249">MLKTLFYSLAWLATLASAVVNPSPAVGIEQRALTTTTVVKWTTTTVTVNPSDPTVWVTLATTWTWPSTTTTTKTTGCITVSYIYPPEDPTPTPSTTSGDATTTTVLRTVTSKTTVTETRTDVPLTTRYSGTVATVSMTTDLTEYSTKCTNTAVLSFYIGTTYTSTYTQAATRSRITETAVCMITTTRWLPQTNVTLLPSFTTPYWDPDYYTNGTILTVTEPISRTTYVTVTTDAVTSTSVICDNPSTVITSTYFTVTKTAATTTVQPTGCDGVSEIPTTPTETPVASAGLRRRGVRLRHAGGAGSEVRRQAEDPVGTRTVVFTTTGVLTNGTTATVTRTGIVETYTQTLTTIVMVGETISATATKYLSECSSAAATSG</sequence>
<protein>
    <recommendedName>
        <fullName evidence="4">Agglutinin-like protein N-terminal domain-containing protein</fullName>
    </recommendedName>
</protein>
<dbReference type="eggNOG" id="ENOG502RW20">
    <property type="taxonomic scope" value="Eukaryota"/>
</dbReference>
<dbReference type="VEuPathDB" id="FungiDB:CHGG_09503"/>
<keyword evidence="1" id="KW-0732">Signal</keyword>
<feature type="signal peptide" evidence="1">
    <location>
        <begin position="1"/>
        <end position="18"/>
    </location>
</feature>